<evidence type="ECO:0000313" key="1">
    <source>
        <dbReference type="EMBL" id="KWW97635.1"/>
    </source>
</evidence>
<evidence type="ECO:0000313" key="3">
    <source>
        <dbReference type="EMBL" id="KWX10176.1"/>
    </source>
</evidence>
<proteinExistence type="predicted"/>
<dbReference type="EMBL" id="LAXD01000001">
    <property type="protein sequence ID" value="KWW99018.1"/>
    <property type="molecule type" value="Genomic_DNA"/>
</dbReference>
<dbReference type="Pfam" id="PF09661">
    <property type="entry name" value="DUF2398"/>
    <property type="match status" value="1"/>
</dbReference>
<evidence type="ECO:0000313" key="5">
    <source>
        <dbReference type="Proteomes" id="UP000070598"/>
    </source>
</evidence>
<protein>
    <recommendedName>
        <fullName evidence="7">TIGR02678 family protein</fullName>
    </recommendedName>
</protein>
<dbReference type="RefSeq" id="WP_079045761.1">
    <property type="nucleotide sequence ID" value="NZ_JYIJ01000019.1"/>
</dbReference>
<sequence>MRDAADGHDQLVDVLDRQRDEERRRAVRALLRHPLLTSAEPEAFVLVRRHAAWLREWFAREAGWSLHVEGSVARLRKVPGEHGDATRAAGGPLGAKAFSRRRYVLTCLALAALERAESQVTLGWLVDRILAFSADPELVAAGVEFTLDSREERADLVAVARLLMATGVLTRVAGDEQAFVNRSGDALYDVDRRVLAVLLVARRGPSTVSTRDFAERLRAITEDVVPDTEDGRNRAIRHALTRRLLDDPVLYYADLTEEERAYLTSQRTHLLRRLTEATGLVPEVRAEGIALLDPTGETTDLGMPEEGTDGHAALLLAEYLAAALRERPGEPVAVSDLREHVARLARRHRTHWRKTATEPGAERELTEQSLRRLEALGLVRRDGDAVLPLPALARFAYAEPNIVGETTA</sequence>
<dbReference type="NCBIfam" id="TIGR02678">
    <property type="entry name" value="TIGR02678 family protein"/>
    <property type="match status" value="1"/>
</dbReference>
<evidence type="ECO:0000313" key="2">
    <source>
        <dbReference type="EMBL" id="KWW99018.1"/>
    </source>
</evidence>
<dbReference type="AlphaFoldDB" id="A0A132MIQ3"/>
<reference evidence="1 6" key="2">
    <citation type="submission" date="2015-02" db="EMBL/GenBank/DDBJ databases">
        <title>Physiological reanalysis, assessment of diazotrophy, and genome sequences of multiple isolates of Streptomyces thermoautotrophicus.</title>
        <authorList>
            <person name="MacKellar D.C."/>
            <person name="Lieber L."/>
            <person name="Norman J."/>
            <person name="Bolger A."/>
            <person name="Tobin C."/>
            <person name="Murray J.W."/>
            <person name="Prell J."/>
        </authorList>
    </citation>
    <scope>NUCLEOTIDE SEQUENCE [LARGE SCALE GENOMIC DNA]</scope>
    <source>
        <strain evidence="1 6">UBT1</strain>
    </source>
</reference>
<gene>
    <name evidence="2" type="ORF">LI90_650</name>
    <name evidence="1" type="ORF">TH66_18965</name>
    <name evidence="3" type="ORF">TR74_05205</name>
</gene>
<organism evidence="1 6">
    <name type="scientific">Carbonactinospora thermoautotrophica</name>
    <dbReference type="NCBI Taxonomy" id="1469144"/>
    <lineage>
        <taxon>Bacteria</taxon>
        <taxon>Bacillati</taxon>
        <taxon>Actinomycetota</taxon>
        <taxon>Actinomycetes</taxon>
        <taxon>Kitasatosporales</taxon>
        <taxon>Carbonactinosporaceae</taxon>
        <taxon>Carbonactinospora</taxon>
    </lineage>
</organism>
<name>A0A132MIQ3_9ACTN</name>
<keyword evidence="4" id="KW-1185">Reference proteome</keyword>
<dbReference type="InterPro" id="IPR013494">
    <property type="entry name" value="CHP02678"/>
</dbReference>
<comment type="caution">
    <text evidence="1">The sequence shown here is derived from an EMBL/GenBank/DDBJ whole genome shotgun (WGS) entry which is preliminary data.</text>
</comment>
<accession>A0A132MIQ3</accession>
<evidence type="ECO:0008006" key="7">
    <source>
        <dbReference type="Google" id="ProtNLM"/>
    </source>
</evidence>
<dbReference type="Proteomes" id="UP000070598">
    <property type="component" value="Unassembled WGS sequence"/>
</dbReference>
<reference evidence="2" key="4">
    <citation type="submission" date="2015-04" db="EMBL/GenBank/DDBJ databases">
        <title>Physiological reanalysis, assessment of diazotrophy, and genome sequences of multiple isolates of Streptomyces thermoautotrophicus.</title>
        <authorList>
            <person name="MacKellar D.C."/>
            <person name="Lieber L."/>
            <person name="Norman J."/>
            <person name="Bolger A."/>
            <person name="Tobin C."/>
            <person name="Murray J.W."/>
            <person name="Woodward J."/>
            <person name="Friesen M."/>
            <person name="Prell J."/>
        </authorList>
    </citation>
    <scope>NUCLEOTIDE SEQUENCE [LARGE SCALE GENOMIC DNA]</scope>
    <source>
        <strain evidence="2">H1</strain>
    </source>
</reference>
<evidence type="ECO:0000313" key="4">
    <source>
        <dbReference type="Proteomes" id="UP000070188"/>
    </source>
</evidence>
<dbReference type="EMBL" id="JYIK01000595">
    <property type="protein sequence ID" value="KWX10176.1"/>
    <property type="molecule type" value="Genomic_DNA"/>
</dbReference>
<dbReference type="STRING" id="1469144.LI90_650"/>
<dbReference type="Proteomes" id="UP000070188">
    <property type="component" value="Unassembled WGS sequence"/>
</dbReference>
<reference evidence="4" key="3">
    <citation type="submission" date="2015-04" db="EMBL/GenBank/DDBJ databases">
        <title>Physiological reanalysis, assessment of diazotrophy, and genome sequences of multiple isolates of Streptomyces thermoautotrophicus.</title>
        <authorList>
            <person name="MacKellar D.C."/>
            <person name="Lieber L."/>
            <person name="Norman J."/>
            <person name="Bolger A."/>
            <person name="Tobin C."/>
            <person name="Murray J.W."/>
            <person name="Chang R."/>
            <person name="Ford T."/>
            <person name="Nguyen P.Q."/>
            <person name="Woodward J."/>
            <person name="Permingeat H."/>
            <person name="Joshi N.S."/>
            <person name="Silver P.A."/>
            <person name="Usadel B."/>
            <person name="Rutherford A.W."/>
            <person name="Friesen M."/>
            <person name="Prell J."/>
        </authorList>
    </citation>
    <scope>NUCLEOTIDE SEQUENCE [LARGE SCALE GENOMIC DNA]</scope>
    <source>
        <strain evidence="4">H1</strain>
    </source>
</reference>
<dbReference type="PATRIC" id="fig|1469144.10.peg.752"/>
<dbReference type="OrthoDB" id="188354at2"/>
<reference evidence="5" key="1">
    <citation type="submission" date="2015-02" db="EMBL/GenBank/DDBJ databases">
        <title>Physiological reanalysis, assessment of diazotrophy, and genome sequences of multiple isolates of Streptomyces thermoautotrophicus.</title>
        <authorList>
            <person name="MacKellar D.C."/>
            <person name="Lieber L."/>
            <person name="Norman J."/>
            <person name="Bolger A."/>
            <person name="Tobin C."/>
            <person name="Murray J.W."/>
            <person name="Friesen M."/>
            <person name="Prell J."/>
        </authorList>
    </citation>
    <scope>NUCLEOTIDE SEQUENCE [LARGE SCALE GENOMIC DNA]</scope>
    <source>
        <strain evidence="5">UBT1</strain>
    </source>
</reference>
<dbReference type="EMBL" id="JYIJ01000019">
    <property type="protein sequence ID" value="KWW97635.1"/>
    <property type="molecule type" value="Genomic_DNA"/>
</dbReference>
<evidence type="ECO:0000313" key="6">
    <source>
        <dbReference type="Proteomes" id="UP000070659"/>
    </source>
</evidence>
<dbReference type="Proteomes" id="UP000070659">
    <property type="component" value="Unassembled WGS sequence"/>
</dbReference>